<feature type="compositionally biased region" description="Polar residues" evidence="1">
    <location>
        <begin position="57"/>
        <end position="68"/>
    </location>
</feature>
<dbReference type="Proteomes" id="UP001385951">
    <property type="component" value="Unassembled WGS sequence"/>
</dbReference>
<feature type="region of interest" description="Disordered" evidence="1">
    <location>
        <begin position="732"/>
        <end position="769"/>
    </location>
</feature>
<feature type="compositionally biased region" description="Pro residues" evidence="1">
    <location>
        <begin position="409"/>
        <end position="433"/>
    </location>
</feature>
<name>A0AAW0FX03_9APHY</name>
<proteinExistence type="predicted"/>
<feature type="compositionally biased region" description="Basic and acidic residues" evidence="1">
    <location>
        <begin position="70"/>
        <end position="83"/>
    </location>
</feature>
<gene>
    <name evidence="2" type="ORF">QCA50_011284</name>
</gene>
<dbReference type="AlphaFoldDB" id="A0AAW0FX03"/>
<feature type="compositionally biased region" description="Acidic residues" evidence="1">
    <location>
        <begin position="759"/>
        <end position="769"/>
    </location>
</feature>
<dbReference type="EMBL" id="JASBNA010000020">
    <property type="protein sequence ID" value="KAK7685421.1"/>
    <property type="molecule type" value="Genomic_DNA"/>
</dbReference>
<protein>
    <submittedName>
        <fullName evidence="2">Uncharacterized protein</fullName>
    </submittedName>
</protein>
<evidence type="ECO:0000313" key="2">
    <source>
        <dbReference type="EMBL" id="KAK7685421.1"/>
    </source>
</evidence>
<feature type="region of interest" description="Disordered" evidence="1">
    <location>
        <begin position="528"/>
        <end position="572"/>
    </location>
</feature>
<reference evidence="2 3" key="1">
    <citation type="submission" date="2022-09" db="EMBL/GenBank/DDBJ databases">
        <authorList>
            <person name="Palmer J.M."/>
        </authorList>
    </citation>
    <scope>NUCLEOTIDE SEQUENCE [LARGE SCALE GENOMIC DNA]</scope>
    <source>
        <strain evidence="2 3">DSM 7382</strain>
    </source>
</reference>
<feature type="compositionally biased region" description="Polar residues" evidence="1">
    <location>
        <begin position="540"/>
        <end position="572"/>
    </location>
</feature>
<comment type="caution">
    <text evidence="2">The sequence shown here is derived from an EMBL/GenBank/DDBJ whole genome shotgun (WGS) entry which is preliminary data.</text>
</comment>
<feature type="region of interest" description="Disordered" evidence="1">
    <location>
        <begin position="57"/>
        <end position="113"/>
    </location>
</feature>
<evidence type="ECO:0000256" key="1">
    <source>
        <dbReference type="SAM" id="MobiDB-lite"/>
    </source>
</evidence>
<feature type="region of interest" description="Disordered" evidence="1">
    <location>
        <begin position="617"/>
        <end position="652"/>
    </location>
</feature>
<accession>A0AAW0FX03</accession>
<organism evidence="2 3">
    <name type="scientific">Cerrena zonata</name>
    <dbReference type="NCBI Taxonomy" id="2478898"/>
    <lineage>
        <taxon>Eukaryota</taxon>
        <taxon>Fungi</taxon>
        <taxon>Dikarya</taxon>
        <taxon>Basidiomycota</taxon>
        <taxon>Agaricomycotina</taxon>
        <taxon>Agaricomycetes</taxon>
        <taxon>Polyporales</taxon>
        <taxon>Cerrenaceae</taxon>
        <taxon>Cerrena</taxon>
    </lineage>
</organism>
<evidence type="ECO:0000313" key="3">
    <source>
        <dbReference type="Proteomes" id="UP001385951"/>
    </source>
</evidence>
<keyword evidence="3" id="KW-1185">Reference proteome</keyword>
<feature type="compositionally biased region" description="Polar residues" evidence="1">
    <location>
        <begin position="84"/>
        <end position="113"/>
    </location>
</feature>
<sequence length="769" mass="85127">MLHSIPKAARILRGASLQKFILPKFPARSWRKWRSPPSSTATDPIQSIPRFVQAKSSVLASNQGSHHVSSTKEPETPSEHVDTPETTLSPQIDAQSQIASTTSTPTLNAPDSNVNSSVTADIVKPVLAPSQPTPLPFPLTTPTSNVLPKYHLPSDNSTISKVGSPYPSPLDGVSTKPSTIVPPVLPGGMASSLGSEQFIDTGHQYNTLQPSNNSMPQYDVPMVPVNPVLPAAMDMRQPTQSPLSLESDDEMDIDEGKATKHAVGRWHKFDIRVQKRYKHNRKPRWSILEDHRPASINLDHLLPHERVRFNRMYVRYRGRRLHGQPSNRQPFSVFKEKAIALIRSTPHKPAFTLEKETAYSLPYTDRWPNPVYDADTTMVQDGADITDPQLIEWVKETISKACPTILPTSPTPPTSLPTPPTSLPTPPTSLPTPPLFEDKDVDMQDVFETPTITSPDYSWATFDDHPPPPIFSPLSYSVPLQTEVETQPPTTNAPLDATFTTTSNSLSTTVESIPKVLEPITEGAIPVETRATTKPIEVPQTRSPLSSLARSPQVSSRSARNQNHAEDASNNGMMESSVVDTQANDVLPPSPRLSNVDDNELLMRQLDEWERQVDARSAEARRTAKGKFKAIQPDDRKDTTPDPPSPTCDKKDATTQCVDLTSLTLVECWARFPELMYQQQVRFEQAAETIGLTGACAQLLSNEPTPRIERSGSIYVSSSRVTVEDLDYRTGRSSINPYHEPSVYLYDEDASDSSYETETTTDEDEDEEL</sequence>
<feature type="region of interest" description="Disordered" evidence="1">
    <location>
        <begin position="404"/>
        <end position="433"/>
    </location>
</feature>